<dbReference type="AlphaFoldDB" id="B7PBB1"/>
<dbReference type="HOGENOM" id="CLU_2690576_0_0_1"/>
<accession>B7PBB1</accession>
<dbReference type="VEuPathDB" id="VectorBase:ISCW002278"/>
<name>B7PBB1_IXOSC</name>
<dbReference type="EMBL" id="ABJB010010927">
    <property type="status" value="NOT_ANNOTATED_CDS"/>
    <property type="molecule type" value="Genomic_DNA"/>
</dbReference>
<proteinExistence type="predicted"/>
<reference evidence="1 3" key="1">
    <citation type="submission" date="2008-03" db="EMBL/GenBank/DDBJ databases">
        <title>Annotation of Ixodes scapularis.</title>
        <authorList>
            <consortium name="Ixodes scapularis Genome Project Consortium"/>
            <person name="Caler E."/>
            <person name="Hannick L.I."/>
            <person name="Bidwell S."/>
            <person name="Joardar V."/>
            <person name="Thiagarajan M."/>
            <person name="Amedeo P."/>
            <person name="Galinsky K.J."/>
            <person name="Schobel S."/>
            <person name="Inman J."/>
            <person name="Hostetler J."/>
            <person name="Miller J."/>
            <person name="Hammond M."/>
            <person name="Megy K."/>
            <person name="Lawson D."/>
            <person name="Kodira C."/>
            <person name="Sutton G."/>
            <person name="Meyer J."/>
            <person name="Hill C.A."/>
            <person name="Birren B."/>
            <person name="Nene V."/>
            <person name="Collins F."/>
            <person name="Alarcon-Chaidez F."/>
            <person name="Wikel S."/>
            <person name="Strausberg R."/>
        </authorList>
    </citation>
    <scope>NUCLEOTIDE SEQUENCE [LARGE SCALE GENOMIC DNA]</scope>
    <source>
        <strain evidence="3">Wikel</strain>
        <strain evidence="1">Wikel colony</strain>
    </source>
</reference>
<protein>
    <submittedName>
        <fullName evidence="1 2">Uncharacterized protein</fullName>
    </submittedName>
</protein>
<sequence>MARLHATPPASQDNRELIRQVYHKKRGGGQQPAPQLTIPTTITIDPATLLQHFTVIAAQMGTAVESNPNPPTWQ</sequence>
<organism>
    <name type="scientific">Ixodes scapularis</name>
    <name type="common">Black-legged tick</name>
    <name type="synonym">Deer tick</name>
    <dbReference type="NCBI Taxonomy" id="6945"/>
    <lineage>
        <taxon>Eukaryota</taxon>
        <taxon>Metazoa</taxon>
        <taxon>Ecdysozoa</taxon>
        <taxon>Arthropoda</taxon>
        <taxon>Chelicerata</taxon>
        <taxon>Arachnida</taxon>
        <taxon>Acari</taxon>
        <taxon>Parasitiformes</taxon>
        <taxon>Ixodida</taxon>
        <taxon>Ixodoidea</taxon>
        <taxon>Ixodidae</taxon>
        <taxon>Ixodinae</taxon>
        <taxon>Ixodes</taxon>
    </lineage>
</organism>
<gene>
    <name evidence="1" type="ORF">IscW_ISCW002278</name>
</gene>
<evidence type="ECO:0000313" key="1">
    <source>
        <dbReference type="EMBL" id="EEC03883.1"/>
    </source>
</evidence>
<dbReference type="EnsemblMetazoa" id="ISCW002278-RA">
    <property type="protein sequence ID" value="ISCW002278-PA"/>
    <property type="gene ID" value="ISCW002278"/>
</dbReference>
<dbReference type="Proteomes" id="UP000001555">
    <property type="component" value="Unassembled WGS sequence"/>
</dbReference>
<dbReference type="InParanoid" id="B7PBB1"/>
<dbReference type="EMBL" id="DS675300">
    <property type="protein sequence ID" value="EEC03883.1"/>
    <property type="molecule type" value="Genomic_DNA"/>
</dbReference>
<dbReference type="PaxDb" id="6945-B7PBB1"/>
<reference evidence="2" key="2">
    <citation type="submission" date="2020-05" db="UniProtKB">
        <authorList>
            <consortium name="EnsemblMetazoa"/>
        </authorList>
    </citation>
    <scope>IDENTIFICATION</scope>
    <source>
        <strain evidence="2">wikel</strain>
    </source>
</reference>
<evidence type="ECO:0000313" key="3">
    <source>
        <dbReference type="Proteomes" id="UP000001555"/>
    </source>
</evidence>
<dbReference type="VEuPathDB" id="VectorBase:ISCI002278"/>
<keyword evidence="3" id="KW-1185">Reference proteome</keyword>
<evidence type="ECO:0000313" key="2">
    <source>
        <dbReference type="EnsemblMetazoa" id="ISCW002278-PA"/>
    </source>
</evidence>